<evidence type="ECO:0000313" key="2">
    <source>
        <dbReference type="EMBL" id="CAH2330176.1"/>
    </source>
</evidence>
<dbReference type="Proteomes" id="UP001295444">
    <property type="component" value="Unassembled WGS sequence"/>
</dbReference>
<proteinExistence type="predicted"/>
<keyword evidence="3" id="KW-1185">Reference proteome</keyword>
<evidence type="ECO:0000256" key="1">
    <source>
        <dbReference type="SAM" id="MobiDB-lite"/>
    </source>
</evidence>
<accession>A0AAD1X082</accession>
<comment type="caution">
    <text evidence="2">The sequence shown here is derived from an EMBL/GenBank/DDBJ whole genome shotgun (WGS) entry which is preliminary data.</text>
</comment>
<sequence>LQEDPETPEDIFNKLQHLYNSILKQPLDTPKLMDRAHRALPRRRREISSAESTTTRRRKIFLNHPKTLLHYKIQMAQSKSFQTCPGQNSREEDSCARSPKPYKTATPNIDGDTPFPSPFYMTTSNLSRNS</sequence>
<name>A0AAD1X082_PELCU</name>
<reference evidence="2" key="1">
    <citation type="submission" date="2022-03" db="EMBL/GenBank/DDBJ databases">
        <authorList>
            <person name="Alioto T."/>
            <person name="Alioto T."/>
            <person name="Gomez Garrido J."/>
        </authorList>
    </citation>
    <scope>NUCLEOTIDE SEQUENCE</scope>
</reference>
<feature type="non-terminal residue" evidence="2">
    <location>
        <position position="1"/>
    </location>
</feature>
<organism evidence="2 3">
    <name type="scientific">Pelobates cultripes</name>
    <name type="common">Western spadefoot toad</name>
    <dbReference type="NCBI Taxonomy" id="61616"/>
    <lineage>
        <taxon>Eukaryota</taxon>
        <taxon>Metazoa</taxon>
        <taxon>Chordata</taxon>
        <taxon>Craniata</taxon>
        <taxon>Vertebrata</taxon>
        <taxon>Euteleostomi</taxon>
        <taxon>Amphibia</taxon>
        <taxon>Batrachia</taxon>
        <taxon>Anura</taxon>
        <taxon>Pelobatoidea</taxon>
        <taxon>Pelobatidae</taxon>
        <taxon>Pelobates</taxon>
    </lineage>
</organism>
<feature type="compositionally biased region" description="Polar residues" evidence="1">
    <location>
        <begin position="120"/>
        <end position="130"/>
    </location>
</feature>
<protein>
    <submittedName>
        <fullName evidence="2">Uncharacterized protein</fullName>
    </submittedName>
</protein>
<dbReference type="EMBL" id="CAKOES020000322">
    <property type="protein sequence ID" value="CAH2330176.1"/>
    <property type="molecule type" value="Genomic_DNA"/>
</dbReference>
<gene>
    <name evidence="2" type="ORF">PECUL_23A061873</name>
</gene>
<dbReference type="AlphaFoldDB" id="A0AAD1X082"/>
<feature type="region of interest" description="Disordered" evidence="1">
    <location>
        <begin position="80"/>
        <end position="130"/>
    </location>
</feature>
<evidence type="ECO:0000313" key="3">
    <source>
        <dbReference type="Proteomes" id="UP001295444"/>
    </source>
</evidence>